<dbReference type="STRING" id="5454.A0A163LNY8"/>
<feature type="region of interest" description="Disordered" evidence="1">
    <location>
        <begin position="192"/>
        <end position="224"/>
    </location>
</feature>
<feature type="compositionally biased region" description="Polar residues" evidence="1">
    <location>
        <begin position="143"/>
        <end position="153"/>
    </location>
</feature>
<dbReference type="EMBL" id="JYNV01000041">
    <property type="protein sequence ID" value="KZM27968.1"/>
    <property type="molecule type" value="Genomic_DNA"/>
</dbReference>
<dbReference type="InterPro" id="IPR010730">
    <property type="entry name" value="HET"/>
</dbReference>
<gene>
    <name evidence="3" type="ORF">ST47_g880</name>
</gene>
<feature type="region of interest" description="Disordered" evidence="1">
    <location>
        <begin position="143"/>
        <end position="169"/>
    </location>
</feature>
<accession>A0A163LNY8</accession>
<dbReference type="Pfam" id="PF06985">
    <property type="entry name" value="HET"/>
    <property type="match status" value="1"/>
</dbReference>
<feature type="domain" description="Heterokaryon incompatibility" evidence="2">
    <location>
        <begin position="5"/>
        <end position="111"/>
    </location>
</feature>
<evidence type="ECO:0000313" key="4">
    <source>
        <dbReference type="Proteomes" id="UP000076837"/>
    </source>
</evidence>
<name>A0A163LNY8_DIDRA</name>
<dbReference type="Proteomes" id="UP000076837">
    <property type="component" value="Unassembled WGS sequence"/>
</dbReference>
<sequence>MAPLLKVKYIWIDSLCIKQDDLEDWNTKSAKMADIYQGAYITLSATASSGDAYGCFAFTPQSLNDVEIQLPDGLRPIKIAVYKAVIHWDEDTPRAMRDRFLLMTRGWAYQERLLSRRVLHLIKTELVWECRSLVTCECKWLSQRSSPGGNFEQSLEARKGEQRANTGHQLQLNQTSEDWLIIEWIQNATNEKEQERMRRSKKLSQKDKPPKERRRRRKRPFAPQTERSEALSWFDFFTITVEEWGNPKADKLANKLATYLADVRECADYGLHFHRVIETYSGLRLTKRSDRLIALSGVCNFVQGIRGKYAAGLWKHSLCFDLLWRVERLDVDVVENDDSASYHGQSWSWVSVNCTVVYWTVIIDSSMPHDCFDLPVKKKTDDSMHSSRRQLALHGVSQMIPCISS</sequence>
<comment type="caution">
    <text evidence="3">The sequence shown here is derived from an EMBL/GenBank/DDBJ whole genome shotgun (WGS) entry which is preliminary data.</text>
</comment>
<evidence type="ECO:0000256" key="1">
    <source>
        <dbReference type="SAM" id="MobiDB-lite"/>
    </source>
</evidence>
<dbReference type="PANTHER" id="PTHR33112:SF13">
    <property type="entry name" value="HETEROKARYON INCOMPATIBILITY DOMAIN-CONTAINING PROTEIN"/>
    <property type="match status" value="1"/>
</dbReference>
<evidence type="ECO:0000313" key="3">
    <source>
        <dbReference type="EMBL" id="KZM27968.1"/>
    </source>
</evidence>
<proteinExistence type="predicted"/>
<feature type="compositionally biased region" description="Basic residues" evidence="1">
    <location>
        <begin position="211"/>
        <end position="220"/>
    </location>
</feature>
<dbReference type="AlphaFoldDB" id="A0A163LNY8"/>
<organism evidence="3 4">
    <name type="scientific">Didymella rabiei</name>
    <name type="common">Chickpea ascochyta blight fungus</name>
    <name type="synonym">Mycosphaerella rabiei</name>
    <dbReference type="NCBI Taxonomy" id="5454"/>
    <lineage>
        <taxon>Eukaryota</taxon>
        <taxon>Fungi</taxon>
        <taxon>Dikarya</taxon>
        <taxon>Ascomycota</taxon>
        <taxon>Pezizomycotina</taxon>
        <taxon>Dothideomycetes</taxon>
        <taxon>Pleosporomycetidae</taxon>
        <taxon>Pleosporales</taxon>
        <taxon>Pleosporineae</taxon>
        <taxon>Didymellaceae</taxon>
        <taxon>Ascochyta</taxon>
    </lineage>
</organism>
<keyword evidence="4" id="KW-1185">Reference proteome</keyword>
<dbReference type="PANTHER" id="PTHR33112">
    <property type="entry name" value="DOMAIN PROTEIN, PUTATIVE-RELATED"/>
    <property type="match status" value="1"/>
</dbReference>
<evidence type="ECO:0000259" key="2">
    <source>
        <dbReference type="Pfam" id="PF06985"/>
    </source>
</evidence>
<reference evidence="3 4" key="1">
    <citation type="journal article" date="2016" name="Sci. Rep.">
        <title>Draft genome sequencing and secretome analysis of fungal phytopathogen Ascochyta rabiei provides insight into the necrotrophic effector repertoire.</title>
        <authorList>
            <person name="Verma S."/>
            <person name="Gazara R.K."/>
            <person name="Nizam S."/>
            <person name="Parween S."/>
            <person name="Chattopadhyay D."/>
            <person name="Verma P.K."/>
        </authorList>
    </citation>
    <scope>NUCLEOTIDE SEQUENCE [LARGE SCALE GENOMIC DNA]</scope>
    <source>
        <strain evidence="3 4">ArDII</strain>
    </source>
</reference>
<protein>
    <recommendedName>
        <fullName evidence="2">Heterokaryon incompatibility domain-containing protein</fullName>
    </recommendedName>
</protein>